<dbReference type="EMBL" id="BSOS01000006">
    <property type="protein sequence ID" value="GLR65709.1"/>
    <property type="molecule type" value="Genomic_DNA"/>
</dbReference>
<name>A0ABQ5ZZS8_9PROT</name>
<dbReference type="InterPro" id="IPR055493">
    <property type="entry name" value="DUF7065"/>
</dbReference>
<dbReference type="Proteomes" id="UP001156641">
    <property type="component" value="Unassembled WGS sequence"/>
</dbReference>
<proteinExistence type="predicted"/>
<feature type="domain" description="DUF7065" evidence="1">
    <location>
        <begin position="162"/>
        <end position="204"/>
    </location>
</feature>
<sequence>MLDAALLNPFDVDPHDELPHPAEDKPNWTEYYYFFGFDRQADHAISLHIGREPTDTDIWRAVIGVYLPGGKLLVGRYLGRDGTADGPGAGPMRVRCLEPMRRWALSFDGLLEQSDRVAAANHPHPSAIAEVAKFDLVFEGAAPMWDLGKSDLSKGFVFVADDTSEESKSHHWEQICKVGGSLTVAGKTLAFEGAGNRDHSFGPRDYTPMVSSMWVNAYFPSGKALMLMGTRVGPFFIKGGYIFRNDGNPLETVRFIEAPAGEGEAAPLASVAADPLADPAQRHFRVVVATAAGYEVITGELVHALSTTNLSPNHELLGTDMAFSGKGFQFCECPTRYSWNGEEGMGHFERITQLRSLHATGVLP</sequence>
<organism evidence="2 3">
    <name type="scientific">Acidocella aquatica</name>
    <dbReference type="NCBI Taxonomy" id="1922313"/>
    <lineage>
        <taxon>Bacteria</taxon>
        <taxon>Pseudomonadati</taxon>
        <taxon>Pseudomonadota</taxon>
        <taxon>Alphaproteobacteria</taxon>
        <taxon>Acetobacterales</taxon>
        <taxon>Acidocellaceae</taxon>
        <taxon>Acidocella</taxon>
    </lineage>
</organism>
<evidence type="ECO:0000313" key="2">
    <source>
        <dbReference type="EMBL" id="GLR65709.1"/>
    </source>
</evidence>
<dbReference type="SUPFAM" id="SSF159245">
    <property type="entry name" value="AttH-like"/>
    <property type="match status" value="1"/>
</dbReference>
<gene>
    <name evidence="2" type="ORF">GCM10010909_03870</name>
</gene>
<evidence type="ECO:0000313" key="3">
    <source>
        <dbReference type="Proteomes" id="UP001156641"/>
    </source>
</evidence>
<keyword evidence="3" id="KW-1185">Reference proteome</keyword>
<protein>
    <recommendedName>
        <fullName evidence="1">DUF7065 domain-containing protein</fullName>
    </recommendedName>
</protein>
<reference evidence="3" key="1">
    <citation type="journal article" date="2019" name="Int. J. Syst. Evol. Microbiol.">
        <title>The Global Catalogue of Microorganisms (GCM) 10K type strain sequencing project: providing services to taxonomists for standard genome sequencing and annotation.</title>
        <authorList>
            <consortium name="The Broad Institute Genomics Platform"/>
            <consortium name="The Broad Institute Genome Sequencing Center for Infectious Disease"/>
            <person name="Wu L."/>
            <person name="Ma J."/>
        </authorList>
    </citation>
    <scope>NUCLEOTIDE SEQUENCE [LARGE SCALE GENOMIC DNA]</scope>
    <source>
        <strain evidence="3">NBRC 112502</strain>
    </source>
</reference>
<dbReference type="RefSeq" id="WP_284256223.1">
    <property type="nucleotide sequence ID" value="NZ_BSOS01000006.1"/>
</dbReference>
<evidence type="ECO:0000259" key="1">
    <source>
        <dbReference type="Pfam" id="PF23213"/>
    </source>
</evidence>
<accession>A0ABQ5ZZS8</accession>
<dbReference type="Pfam" id="PF23213">
    <property type="entry name" value="DUF7065"/>
    <property type="match status" value="1"/>
</dbReference>
<comment type="caution">
    <text evidence="2">The sequence shown here is derived from an EMBL/GenBank/DDBJ whole genome shotgun (WGS) entry which is preliminary data.</text>
</comment>